<reference evidence="4" key="1">
    <citation type="submission" date="2020-05" db="EMBL/GenBank/DDBJ databases">
        <authorList>
            <person name="Chiriac C."/>
            <person name="Salcher M."/>
            <person name="Ghai R."/>
            <person name="Kavagutti S V."/>
        </authorList>
    </citation>
    <scope>NUCLEOTIDE SEQUENCE</scope>
</reference>
<keyword evidence="1" id="KW-0963">Cytoplasm</keyword>
<protein>
    <submittedName>
        <fullName evidence="4">Unannotated protein</fullName>
    </submittedName>
</protein>
<keyword evidence="2" id="KW-0540">Nuclease</keyword>
<dbReference type="GO" id="GO:0009318">
    <property type="term" value="C:exodeoxyribonuclease VII complex"/>
    <property type="evidence" value="ECO:0007669"/>
    <property type="project" value="InterPro"/>
</dbReference>
<name>A0A6J6C8A0_9ZZZZ</name>
<keyword evidence="3" id="KW-0378">Hydrolase</keyword>
<sequence>MNTPDRDPDAPVAAGYAAALAELEEILVQLERTDVDVDVLAAQVQRAAELITFCRDRIGNARLQIEQVVARIDD</sequence>
<organism evidence="4">
    <name type="scientific">freshwater metagenome</name>
    <dbReference type="NCBI Taxonomy" id="449393"/>
    <lineage>
        <taxon>unclassified sequences</taxon>
        <taxon>metagenomes</taxon>
        <taxon>ecological metagenomes</taxon>
    </lineage>
</organism>
<evidence type="ECO:0000256" key="1">
    <source>
        <dbReference type="ARBA" id="ARBA00022490"/>
    </source>
</evidence>
<dbReference type="NCBIfam" id="TIGR01280">
    <property type="entry name" value="xseB"/>
    <property type="match status" value="1"/>
</dbReference>
<dbReference type="InterPro" id="IPR003761">
    <property type="entry name" value="Exonuc_VII_S"/>
</dbReference>
<gene>
    <name evidence="4" type="ORF">UFOPK1493_00779</name>
</gene>
<evidence type="ECO:0000313" key="4">
    <source>
        <dbReference type="EMBL" id="CAB4547354.1"/>
    </source>
</evidence>
<evidence type="ECO:0000256" key="3">
    <source>
        <dbReference type="ARBA" id="ARBA00022801"/>
    </source>
</evidence>
<evidence type="ECO:0000256" key="2">
    <source>
        <dbReference type="ARBA" id="ARBA00022722"/>
    </source>
</evidence>
<dbReference type="Gene3D" id="1.10.287.1040">
    <property type="entry name" value="Exonuclease VII, small subunit"/>
    <property type="match status" value="1"/>
</dbReference>
<dbReference type="SUPFAM" id="SSF116842">
    <property type="entry name" value="XseB-like"/>
    <property type="match status" value="1"/>
</dbReference>
<dbReference type="InterPro" id="IPR037004">
    <property type="entry name" value="Exonuc_VII_ssu_sf"/>
</dbReference>
<proteinExistence type="predicted"/>
<dbReference type="GO" id="GO:0006308">
    <property type="term" value="P:DNA catabolic process"/>
    <property type="evidence" value="ECO:0007669"/>
    <property type="project" value="InterPro"/>
</dbReference>
<dbReference type="EMBL" id="CAEZSR010000018">
    <property type="protein sequence ID" value="CAB4547354.1"/>
    <property type="molecule type" value="Genomic_DNA"/>
</dbReference>
<dbReference type="AlphaFoldDB" id="A0A6J6C8A0"/>
<dbReference type="Pfam" id="PF02609">
    <property type="entry name" value="Exonuc_VII_S"/>
    <property type="match status" value="1"/>
</dbReference>
<accession>A0A6J6C8A0</accession>
<dbReference type="GO" id="GO:0008855">
    <property type="term" value="F:exodeoxyribonuclease VII activity"/>
    <property type="evidence" value="ECO:0007669"/>
    <property type="project" value="InterPro"/>
</dbReference>